<sequence length="36" mass="4029">MRISSLLMRFAPGSQASLFSISQDLQLSRSENLRST</sequence>
<keyword evidence="2" id="KW-1185">Reference proteome</keyword>
<protein>
    <submittedName>
        <fullName evidence="1">Uncharacterized protein</fullName>
    </submittedName>
</protein>
<accession>A0AAV5JSJ7</accession>
<gene>
    <name evidence="1" type="ORF">SLEP1_g27237</name>
</gene>
<dbReference type="AlphaFoldDB" id="A0AAV5JSJ7"/>
<reference evidence="1 2" key="1">
    <citation type="journal article" date="2021" name="Commun. Biol.">
        <title>The genome of Shorea leprosula (Dipterocarpaceae) highlights the ecological relevance of drought in aseasonal tropical rainforests.</title>
        <authorList>
            <person name="Ng K.K.S."/>
            <person name="Kobayashi M.J."/>
            <person name="Fawcett J.A."/>
            <person name="Hatakeyama M."/>
            <person name="Paape T."/>
            <person name="Ng C.H."/>
            <person name="Ang C.C."/>
            <person name="Tnah L.H."/>
            <person name="Lee C.T."/>
            <person name="Nishiyama T."/>
            <person name="Sese J."/>
            <person name="O'Brien M.J."/>
            <person name="Copetti D."/>
            <person name="Mohd Noor M.I."/>
            <person name="Ong R.C."/>
            <person name="Putra M."/>
            <person name="Sireger I.Z."/>
            <person name="Indrioko S."/>
            <person name="Kosugi Y."/>
            <person name="Izuno A."/>
            <person name="Isagi Y."/>
            <person name="Lee S.L."/>
            <person name="Shimizu K.K."/>
        </authorList>
    </citation>
    <scope>NUCLEOTIDE SEQUENCE [LARGE SCALE GENOMIC DNA]</scope>
    <source>
        <strain evidence="1">214</strain>
    </source>
</reference>
<proteinExistence type="predicted"/>
<dbReference type="Proteomes" id="UP001054252">
    <property type="component" value="Unassembled WGS sequence"/>
</dbReference>
<evidence type="ECO:0000313" key="2">
    <source>
        <dbReference type="Proteomes" id="UP001054252"/>
    </source>
</evidence>
<name>A0AAV5JSJ7_9ROSI</name>
<organism evidence="1 2">
    <name type="scientific">Rubroshorea leprosula</name>
    <dbReference type="NCBI Taxonomy" id="152421"/>
    <lineage>
        <taxon>Eukaryota</taxon>
        <taxon>Viridiplantae</taxon>
        <taxon>Streptophyta</taxon>
        <taxon>Embryophyta</taxon>
        <taxon>Tracheophyta</taxon>
        <taxon>Spermatophyta</taxon>
        <taxon>Magnoliopsida</taxon>
        <taxon>eudicotyledons</taxon>
        <taxon>Gunneridae</taxon>
        <taxon>Pentapetalae</taxon>
        <taxon>rosids</taxon>
        <taxon>malvids</taxon>
        <taxon>Malvales</taxon>
        <taxon>Dipterocarpaceae</taxon>
        <taxon>Rubroshorea</taxon>
    </lineage>
</organism>
<comment type="caution">
    <text evidence="1">The sequence shown here is derived from an EMBL/GenBank/DDBJ whole genome shotgun (WGS) entry which is preliminary data.</text>
</comment>
<dbReference type="EMBL" id="BPVZ01000046">
    <property type="protein sequence ID" value="GKV16617.1"/>
    <property type="molecule type" value="Genomic_DNA"/>
</dbReference>
<evidence type="ECO:0000313" key="1">
    <source>
        <dbReference type="EMBL" id="GKV16617.1"/>
    </source>
</evidence>